<gene>
    <name evidence="2" type="ORF">C2H86_06385</name>
</gene>
<evidence type="ECO:0000313" key="2">
    <source>
        <dbReference type="EMBL" id="QHG64057.1"/>
    </source>
</evidence>
<dbReference type="InterPro" id="IPR009045">
    <property type="entry name" value="Zn_M74/Hedgehog-like"/>
</dbReference>
<dbReference type="AlphaFoldDB" id="A0A6I6XFB5"/>
<evidence type="ECO:0000313" key="3">
    <source>
        <dbReference type="Proteomes" id="UP000464480"/>
    </source>
</evidence>
<dbReference type="InterPro" id="IPR013230">
    <property type="entry name" value="Peptidase_M15A_C"/>
</dbReference>
<organism evidence="2 3">
    <name type="scientific">Pseudomonas putida</name>
    <name type="common">Arthrobacter siderocapsulatus</name>
    <dbReference type="NCBI Taxonomy" id="303"/>
    <lineage>
        <taxon>Bacteria</taxon>
        <taxon>Pseudomonadati</taxon>
        <taxon>Pseudomonadota</taxon>
        <taxon>Gammaproteobacteria</taxon>
        <taxon>Pseudomonadales</taxon>
        <taxon>Pseudomonadaceae</taxon>
        <taxon>Pseudomonas</taxon>
    </lineage>
</organism>
<accession>A0A6I6XFB5</accession>
<reference evidence="2 3" key="1">
    <citation type="submission" date="2020-02" db="EMBL/GenBank/DDBJ databases">
        <title>Pseudomonas Putida W5 Complete Genome Assembly.</title>
        <authorList>
            <person name="Yuan Z.-C."/>
            <person name="Shaw G.A."/>
            <person name="Cusano A.D."/>
            <person name="Caddey B.J."/>
            <person name="Weselowski B.J."/>
        </authorList>
    </citation>
    <scope>NUCLEOTIDE SEQUENCE [LARGE SCALE GENOMIC DNA]</scope>
    <source>
        <strain evidence="2 3">W5</strain>
    </source>
</reference>
<dbReference type="Proteomes" id="UP000464480">
    <property type="component" value="Chromosome"/>
</dbReference>
<feature type="domain" description="Peptidase M15A C-terminal" evidence="1">
    <location>
        <begin position="5"/>
        <end position="119"/>
    </location>
</feature>
<name>A0A6I6XFB5_PSEPU</name>
<evidence type="ECO:0000259" key="1">
    <source>
        <dbReference type="Pfam" id="PF08291"/>
    </source>
</evidence>
<dbReference type="Pfam" id="PF08291">
    <property type="entry name" value="Peptidase_M15_3"/>
    <property type="match status" value="1"/>
</dbReference>
<sequence>MLITPHFALEELITSQVAAREGLDNTPTPEVLSNLRLLCQALEQVRGLFGCPVIVSSGYRSVEVNARVGGVRSSQHVKGLAADFTVIGVDNREVVRQVSKSDVAFDQLILEFDSWVHLSVSTAAPRREVLTIRKGTGYLPGLQ</sequence>
<dbReference type="SUPFAM" id="SSF55166">
    <property type="entry name" value="Hedgehog/DD-peptidase"/>
    <property type="match status" value="1"/>
</dbReference>
<proteinExistence type="predicted"/>
<dbReference type="RefSeq" id="WP_159409488.1">
    <property type="nucleotide sequence ID" value="NZ_CP026115.2"/>
</dbReference>
<dbReference type="Gene3D" id="3.30.1380.10">
    <property type="match status" value="1"/>
</dbReference>
<dbReference type="EMBL" id="CP026115">
    <property type="protein sequence ID" value="QHG64057.1"/>
    <property type="molecule type" value="Genomic_DNA"/>
</dbReference>
<protein>
    <submittedName>
        <fullName evidence="2">Peptidase M15</fullName>
    </submittedName>
</protein>